<dbReference type="OrthoDB" id="282997at2"/>
<comment type="caution">
    <text evidence="2">The sequence shown here is derived from an EMBL/GenBank/DDBJ whole genome shotgun (WGS) entry which is preliminary data.</text>
</comment>
<feature type="transmembrane region" description="Helical" evidence="1">
    <location>
        <begin position="76"/>
        <end position="98"/>
    </location>
</feature>
<dbReference type="RefSeq" id="WP_126725684.1">
    <property type="nucleotide sequence ID" value="NZ_RYZH01000021.1"/>
</dbReference>
<accession>A0A432MK16</accession>
<keyword evidence="3" id="KW-1185">Reference proteome</keyword>
<feature type="transmembrane region" description="Helical" evidence="1">
    <location>
        <begin position="110"/>
        <end position="128"/>
    </location>
</feature>
<keyword evidence="1" id="KW-1133">Transmembrane helix</keyword>
<reference evidence="2 3" key="2">
    <citation type="submission" date="2019-01" db="EMBL/GenBank/DDBJ databases">
        <title>Tautonia sociabilis, a novel thermotolerant planctomycete of Isosphaeraceae family, isolated from a 4000 m deep subterranean habitat.</title>
        <authorList>
            <person name="Kovaleva O.L."/>
            <person name="Elcheninov A.G."/>
            <person name="Van Heerden E."/>
            <person name="Toshchakov S.V."/>
            <person name="Novikov A."/>
            <person name="Bonch-Osmolovskaya E.A."/>
            <person name="Kublanov I.V."/>
        </authorList>
    </citation>
    <scope>NUCLEOTIDE SEQUENCE [LARGE SCALE GENOMIC DNA]</scope>
    <source>
        <strain evidence="2 3">GM2012</strain>
    </source>
</reference>
<evidence type="ECO:0000256" key="1">
    <source>
        <dbReference type="SAM" id="Phobius"/>
    </source>
</evidence>
<dbReference type="Proteomes" id="UP000280296">
    <property type="component" value="Unassembled WGS sequence"/>
</dbReference>
<evidence type="ECO:0000313" key="2">
    <source>
        <dbReference type="EMBL" id="RUL87468.1"/>
    </source>
</evidence>
<feature type="transmembrane region" description="Helical" evidence="1">
    <location>
        <begin position="44"/>
        <end position="64"/>
    </location>
</feature>
<feature type="transmembrane region" description="Helical" evidence="1">
    <location>
        <begin position="20"/>
        <end position="38"/>
    </location>
</feature>
<proteinExistence type="predicted"/>
<organism evidence="2 3">
    <name type="scientific">Tautonia sociabilis</name>
    <dbReference type="NCBI Taxonomy" id="2080755"/>
    <lineage>
        <taxon>Bacteria</taxon>
        <taxon>Pseudomonadati</taxon>
        <taxon>Planctomycetota</taxon>
        <taxon>Planctomycetia</taxon>
        <taxon>Isosphaerales</taxon>
        <taxon>Isosphaeraceae</taxon>
        <taxon>Tautonia</taxon>
    </lineage>
</organism>
<reference evidence="2 3" key="1">
    <citation type="submission" date="2018-12" db="EMBL/GenBank/DDBJ databases">
        <authorList>
            <person name="Toschakov S.V."/>
        </authorList>
    </citation>
    <scope>NUCLEOTIDE SEQUENCE [LARGE SCALE GENOMIC DNA]</scope>
    <source>
        <strain evidence="2 3">GM2012</strain>
    </source>
</reference>
<evidence type="ECO:0000313" key="3">
    <source>
        <dbReference type="Proteomes" id="UP000280296"/>
    </source>
</evidence>
<dbReference type="AlphaFoldDB" id="A0A432MK16"/>
<keyword evidence="1" id="KW-0812">Transmembrane</keyword>
<gene>
    <name evidence="2" type="ORF">TsocGM_12370</name>
</gene>
<protein>
    <submittedName>
        <fullName evidence="2">Uncharacterized protein</fullName>
    </submittedName>
</protein>
<name>A0A432MK16_9BACT</name>
<keyword evidence="1" id="KW-0472">Membrane</keyword>
<dbReference type="EMBL" id="RYZH01000021">
    <property type="protein sequence ID" value="RUL87468.1"/>
    <property type="molecule type" value="Genomic_DNA"/>
</dbReference>
<sequence>MAIREPRAGPGPFQWNGGAWLGSLLGGTAWLLVGAVSLAARAPTAALCWLACFAATNAVGGWLWSRRDRIRPGPAIQALLLTIGLGGLLAFLSLERFAPSAIDSVLEGRRSYLVLLIVPALMIWFALLDRQARQEAGPAGRR</sequence>